<evidence type="ECO:0000313" key="2">
    <source>
        <dbReference type="Proteomes" id="UP000238493"/>
    </source>
</evidence>
<name>A0A2S7IWA5_9HYPH</name>
<dbReference type="AlphaFoldDB" id="A0A2S7IWA5"/>
<accession>A0A2S7IWA5</accession>
<dbReference type="OrthoDB" id="8265479at2"/>
<dbReference type="EMBL" id="PTRC01000033">
    <property type="protein sequence ID" value="PQA72230.1"/>
    <property type="molecule type" value="Genomic_DNA"/>
</dbReference>
<dbReference type="Proteomes" id="UP000238493">
    <property type="component" value="Unassembled WGS sequence"/>
</dbReference>
<evidence type="ECO:0000313" key="1">
    <source>
        <dbReference type="EMBL" id="PQA72230.1"/>
    </source>
</evidence>
<comment type="caution">
    <text evidence="1">The sequence shown here is derived from an EMBL/GenBank/DDBJ whole genome shotgun (WGS) entry which is preliminary data.</text>
</comment>
<dbReference type="RefSeq" id="WP_104756936.1">
    <property type="nucleotide sequence ID" value="NZ_PTRC01000033.1"/>
</dbReference>
<reference evidence="1 2" key="1">
    <citation type="submission" date="2018-02" db="EMBL/GenBank/DDBJ databases">
        <title>Draft genome sequence of Ochrobactrum oryzae found in Brazil.</title>
        <authorList>
            <person name="Cerdeira L."/>
            <person name="Andrade F."/>
            <person name="Zacariotto T."/>
            <person name="Barbosa B."/>
            <person name="Santos S."/>
            <person name="Cassetari V."/>
            <person name="Lincopan N."/>
        </authorList>
    </citation>
    <scope>NUCLEOTIDE SEQUENCE [LARGE SCALE GENOMIC DNA]</scope>
    <source>
        <strain evidence="1 2">OA447</strain>
    </source>
</reference>
<protein>
    <submittedName>
        <fullName evidence="1">Uncharacterized protein</fullName>
    </submittedName>
</protein>
<gene>
    <name evidence="1" type="ORF">C3731_17685</name>
</gene>
<proteinExistence type="predicted"/>
<organism evidence="1 2">
    <name type="scientific">Brucella oryzae</name>
    <dbReference type="NCBI Taxonomy" id="335286"/>
    <lineage>
        <taxon>Bacteria</taxon>
        <taxon>Pseudomonadati</taxon>
        <taxon>Pseudomonadota</taxon>
        <taxon>Alphaproteobacteria</taxon>
        <taxon>Hyphomicrobiales</taxon>
        <taxon>Brucellaceae</taxon>
        <taxon>Brucella/Ochrobactrum group</taxon>
        <taxon>Brucella</taxon>
    </lineage>
</organism>
<keyword evidence="2" id="KW-1185">Reference proteome</keyword>
<sequence length="217" mass="22747">MALTFPLSLAAFADKLPIETVKWRLAFQQETTGLGSGEVITADLAPPRWEGDVTLGKMRHEQAASIQALIESLGGALSSFYLYAPQKAFPVKDPTGSIMGGSTPAIASVGANNKSLSVSGLPAGYQLSVGDLFAFDYGENPVRRNMHRLVEGVTATGGGTTSVVEVAPPFRPGVAVGLSLTFIKPAIKVKILPGSFDEGAAKDLFTDGMAFSVYQIP</sequence>